<dbReference type="PRINTS" id="PR00722">
    <property type="entry name" value="CHYMOTRYPSIN"/>
</dbReference>
<keyword evidence="1" id="KW-1015">Disulfide bond</keyword>
<keyword evidence="6" id="KW-1185">Reference proteome</keyword>
<dbReference type="OrthoDB" id="7754674at2759"/>
<dbReference type="InterPro" id="IPR043504">
    <property type="entry name" value="Peptidase_S1_PA_chymotrypsin"/>
</dbReference>
<evidence type="ECO:0000313" key="6">
    <source>
        <dbReference type="Proteomes" id="UP000053766"/>
    </source>
</evidence>
<dbReference type="PROSITE" id="PS00134">
    <property type="entry name" value="TRYPSIN_HIS"/>
    <property type="match status" value="1"/>
</dbReference>
<dbReference type="SMART" id="SM00020">
    <property type="entry name" value="Tryp_SPc"/>
    <property type="match status" value="1"/>
</dbReference>
<feature type="domain" description="Peptidase S1" evidence="4">
    <location>
        <begin position="58"/>
        <end position="283"/>
    </location>
</feature>
<dbReference type="GO" id="GO:0004252">
    <property type="term" value="F:serine-type endopeptidase activity"/>
    <property type="evidence" value="ECO:0007669"/>
    <property type="project" value="InterPro"/>
</dbReference>
<dbReference type="SUPFAM" id="SSF50494">
    <property type="entry name" value="Trypsin-like serine proteases"/>
    <property type="match status" value="1"/>
</dbReference>
<protein>
    <submittedName>
        <fullName evidence="5">Trypsin</fullName>
    </submittedName>
</protein>
<dbReference type="EMBL" id="KN717937">
    <property type="protein sequence ID" value="KJH40093.1"/>
    <property type="molecule type" value="Genomic_DNA"/>
</dbReference>
<evidence type="ECO:0000256" key="1">
    <source>
        <dbReference type="ARBA" id="ARBA00023157"/>
    </source>
</evidence>
<dbReference type="PROSITE" id="PS50240">
    <property type="entry name" value="TRYPSIN_DOM"/>
    <property type="match status" value="1"/>
</dbReference>
<dbReference type="Pfam" id="PF00089">
    <property type="entry name" value="Trypsin"/>
    <property type="match status" value="1"/>
</dbReference>
<gene>
    <name evidence="5" type="ORF">DICVIV_13983</name>
</gene>
<keyword evidence="3" id="KW-0732">Signal</keyword>
<comment type="similarity">
    <text evidence="2">Belongs to the peptidase S1 family. CLIP subfamily.</text>
</comment>
<dbReference type="InterPro" id="IPR001314">
    <property type="entry name" value="Peptidase_S1A"/>
</dbReference>
<evidence type="ECO:0000313" key="5">
    <source>
        <dbReference type="EMBL" id="KJH40093.1"/>
    </source>
</evidence>
<dbReference type="Gene3D" id="2.40.10.10">
    <property type="entry name" value="Trypsin-like serine proteases"/>
    <property type="match status" value="1"/>
</dbReference>
<dbReference type="Proteomes" id="UP000053766">
    <property type="component" value="Unassembled WGS sequence"/>
</dbReference>
<dbReference type="AlphaFoldDB" id="A0A0D8X6F7"/>
<organism evidence="5 6">
    <name type="scientific">Dictyocaulus viviparus</name>
    <name type="common">Bovine lungworm</name>
    <dbReference type="NCBI Taxonomy" id="29172"/>
    <lineage>
        <taxon>Eukaryota</taxon>
        <taxon>Metazoa</taxon>
        <taxon>Ecdysozoa</taxon>
        <taxon>Nematoda</taxon>
        <taxon>Chromadorea</taxon>
        <taxon>Rhabditida</taxon>
        <taxon>Rhabditina</taxon>
        <taxon>Rhabditomorpha</taxon>
        <taxon>Strongyloidea</taxon>
        <taxon>Metastrongylidae</taxon>
        <taxon>Dictyocaulus</taxon>
    </lineage>
</organism>
<sequence>MIKSLLLFFILLFLPVNATDSSDDSHQSFYDNLDLHDQQSLHHNCGEHFLTEGIQFRSLGSVVAKDNEYPWTLGIRRGSGICSAVLISTRHVLTAAHCVFVRDLNPKNAKSTCPYKMIRNSQLLVYPGTKVKNLLDIPKSITSYSVVNKTVHPEYDFCKGSNDVALLEISPSMLFDGSPICMPSANEGIPKDLTSTGFGFNPDLPADTRSLQAVNLTHKGWTKYGGIVTSTKDKMPCSGDSGGPLFKVKDGKYILVGIGTRSEDCMSALLTPHLSLWFNEFYW</sequence>
<dbReference type="InterPro" id="IPR009003">
    <property type="entry name" value="Peptidase_S1_PA"/>
</dbReference>
<evidence type="ECO:0000259" key="4">
    <source>
        <dbReference type="PROSITE" id="PS50240"/>
    </source>
</evidence>
<proteinExistence type="inferred from homology"/>
<reference evidence="6" key="2">
    <citation type="journal article" date="2016" name="Sci. Rep.">
        <title>Dictyocaulus viviparus genome, variome and transcriptome elucidate lungworm biology and support future intervention.</title>
        <authorList>
            <person name="McNulty S.N."/>
            <person name="Strube C."/>
            <person name="Rosa B.A."/>
            <person name="Martin J.C."/>
            <person name="Tyagi R."/>
            <person name="Choi Y.J."/>
            <person name="Wang Q."/>
            <person name="Hallsworth Pepin K."/>
            <person name="Zhang X."/>
            <person name="Ozersky P."/>
            <person name="Wilson R.K."/>
            <person name="Sternberg P.W."/>
            <person name="Gasser R.B."/>
            <person name="Mitreva M."/>
        </authorList>
    </citation>
    <scope>NUCLEOTIDE SEQUENCE [LARGE SCALE GENOMIC DNA]</scope>
    <source>
        <strain evidence="6">HannoverDv2000</strain>
    </source>
</reference>
<reference evidence="5 6" key="1">
    <citation type="submission" date="2013-11" db="EMBL/GenBank/DDBJ databases">
        <title>Draft genome of the bovine lungworm Dictyocaulus viviparus.</title>
        <authorList>
            <person name="Mitreva M."/>
        </authorList>
    </citation>
    <scope>NUCLEOTIDE SEQUENCE [LARGE SCALE GENOMIC DNA]</scope>
    <source>
        <strain evidence="5 6">HannoverDv2000</strain>
    </source>
</reference>
<feature type="chain" id="PRO_5002335370" evidence="3">
    <location>
        <begin position="19"/>
        <end position="283"/>
    </location>
</feature>
<dbReference type="PANTHER" id="PTHR24256">
    <property type="entry name" value="TRYPTASE-RELATED"/>
    <property type="match status" value="1"/>
</dbReference>
<evidence type="ECO:0000256" key="3">
    <source>
        <dbReference type="SAM" id="SignalP"/>
    </source>
</evidence>
<feature type="signal peptide" evidence="3">
    <location>
        <begin position="1"/>
        <end position="18"/>
    </location>
</feature>
<dbReference type="InterPro" id="IPR018114">
    <property type="entry name" value="TRYPSIN_HIS"/>
</dbReference>
<name>A0A0D8X6F7_DICVI</name>
<accession>A0A0D8X6F7</accession>
<dbReference type="InterPro" id="IPR051487">
    <property type="entry name" value="Ser/Thr_Proteases_Immune/Dev"/>
</dbReference>
<dbReference type="InterPro" id="IPR001254">
    <property type="entry name" value="Trypsin_dom"/>
</dbReference>
<evidence type="ECO:0000256" key="2">
    <source>
        <dbReference type="ARBA" id="ARBA00024195"/>
    </source>
</evidence>
<dbReference type="GO" id="GO:0006508">
    <property type="term" value="P:proteolysis"/>
    <property type="evidence" value="ECO:0007669"/>
    <property type="project" value="InterPro"/>
</dbReference>